<dbReference type="AlphaFoldDB" id="Q8DW82"/>
<dbReference type="STRING" id="210007.SMU_189"/>
<organism evidence="2 3">
    <name type="scientific">Streptococcus mutans serotype c (strain ATCC 700610 / UA159)</name>
    <dbReference type="NCBI Taxonomy" id="210007"/>
    <lineage>
        <taxon>Bacteria</taxon>
        <taxon>Bacillati</taxon>
        <taxon>Bacillota</taxon>
        <taxon>Bacilli</taxon>
        <taxon>Lactobacillales</taxon>
        <taxon>Streptococcaceae</taxon>
        <taxon>Streptococcus</taxon>
    </lineage>
</organism>
<feature type="compositionally biased region" description="Basic and acidic residues" evidence="1">
    <location>
        <begin position="59"/>
        <end position="68"/>
    </location>
</feature>
<gene>
    <name evidence="2" type="ordered locus">SMU_189</name>
</gene>
<name>Q8DW82_STRMU</name>
<dbReference type="EMBL" id="AE014133">
    <property type="protein sequence ID" value="AAN57964.1"/>
    <property type="molecule type" value="Genomic_DNA"/>
</dbReference>
<evidence type="ECO:0000313" key="2">
    <source>
        <dbReference type="EMBL" id="AAN57964.1"/>
    </source>
</evidence>
<protein>
    <submittedName>
        <fullName evidence="2">Uncharacterized protein</fullName>
    </submittedName>
</protein>
<evidence type="ECO:0000256" key="1">
    <source>
        <dbReference type="SAM" id="MobiDB-lite"/>
    </source>
</evidence>
<dbReference type="HOGENOM" id="CLU_204705_0_0_9"/>
<dbReference type="Proteomes" id="UP000002512">
    <property type="component" value="Chromosome"/>
</dbReference>
<dbReference type="KEGG" id="smu:SMU_189"/>
<reference evidence="2 3" key="1">
    <citation type="journal article" date="2002" name="Proc. Natl. Acad. Sci. U.S.A.">
        <title>Genome sequence of Streptococcus mutans UA159, a cariogenic dental pathogen.</title>
        <authorList>
            <person name="Ajdic D."/>
            <person name="McShan W.M."/>
            <person name="McLaughlin R.E."/>
            <person name="Savic G."/>
            <person name="Chang J."/>
            <person name="Carson M.B."/>
            <person name="Primeaux C."/>
            <person name="Tian R."/>
            <person name="Kenton S."/>
            <person name="Jia H."/>
            <person name="Lin S."/>
            <person name="Qian Y."/>
            <person name="Li S."/>
            <person name="Zhu H."/>
            <person name="Najar F."/>
            <person name="Lai H."/>
            <person name="White J."/>
            <person name="Roe B.A."/>
            <person name="Ferretti J.J."/>
        </authorList>
    </citation>
    <scope>NUCLEOTIDE SEQUENCE [LARGE SCALE GENOMIC DNA]</scope>
    <source>
        <strain evidence="3">ATCC 700610 / UA159</strain>
    </source>
</reference>
<keyword evidence="3" id="KW-1185">Reference proteome</keyword>
<accession>Q8DW82</accession>
<proteinExistence type="predicted"/>
<feature type="region of interest" description="Disordered" evidence="1">
    <location>
        <begin position="40"/>
        <end position="68"/>
    </location>
</feature>
<sequence>MKSQEVHQCIFGGSARVLRKGTKKAWFGGREVYKGNKTEKKREKLLTKGGRAGRIKKLSQKEAEPFEN</sequence>
<evidence type="ECO:0000313" key="3">
    <source>
        <dbReference type="Proteomes" id="UP000002512"/>
    </source>
</evidence>